<dbReference type="PANTHER" id="PTHR35562:SF2">
    <property type="entry name" value="DNA ENDONUCLEASE SMRA-RELATED"/>
    <property type="match status" value="1"/>
</dbReference>
<keyword evidence="3" id="KW-0255">Endonuclease</keyword>
<dbReference type="GO" id="GO:0004519">
    <property type="term" value="F:endonuclease activity"/>
    <property type="evidence" value="ECO:0007669"/>
    <property type="project" value="UniProtKB-KW"/>
</dbReference>
<reference evidence="3 4" key="1">
    <citation type="submission" date="2020-08" db="EMBL/GenBank/DDBJ databases">
        <title>Genome sequencing of Purple Non-Sulfur Bacteria from various extreme environments.</title>
        <authorList>
            <person name="Mayer M."/>
        </authorList>
    </citation>
    <scope>NUCLEOTIDE SEQUENCE [LARGE SCALE GENOMIC DNA]</scope>
    <source>
        <strain evidence="3 4">JA135</strain>
    </source>
</reference>
<protein>
    <submittedName>
        <fullName evidence="3">DNA-nicking Smr family endonuclease</fullName>
    </submittedName>
</protein>
<comment type="caution">
    <text evidence="3">The sequence shown here is derived from an EMBL/GenBank/DDBJ whole genome shotgun (WGS) entry which is preliminary data.</text>
</comment>
<keyword evidence="3" id="KW-0378">Hydrolase</keyword>
<keyword evidence="3" id="KW-0540">Nuclease</keyword>
<feature type="compositionally biased region" description="Basic and acidic residues" evidence="1">
    <location>
        <begin position="83"/>
        <end position="99"/>
    </location>
</feature>
<dbReference type="PANTHER" id="PTHR35562">
    <property type="entry name" value="DNA ENDONUCLEASE SMRA-RELATED"/>
    <property type="match status" value="1"/>
</dbReference>
<dbReference type="SMART" id="SM00463">
    <property type="entry name" value="SMR"/>
    <property type="match status" value="1"/>
</dbReference>
<keyword evidence="4" id="KW-1185">Reference proteome</keyword>
<organism evidence="3 4">
    <name type="scientific">Roseospira goensis</name>
    <dbReference type="NCBI Taxonomy" id="391922"/>
    <lineage>
        <taxon>Bacteria</taxon>
        <taxon>Pseudomonadati</taxon>
        <taxon>Pseudomonadota</taxon>
        <taxon>Alphaproteobacteria</taxon>
        <taxon>Rhodospirillales</taxon>
        <taxon>Rhodospirillaceae</taxon>
        <taxon>Roseospira</taxon>
    </lineage>
</organism>
<feature type="region of interest" description="Disordered" evidence="1">
    <location>
        <begin position="1"/>
        <end position="106"/>
    </location>
</feature>
<dbReference type="InterPro" id="IPR002625">
    <property type="entry name" value="Smr_dom"/>
</dbReference>
<feature type="compositionally biased region" description="Pro residues" evidence="1">
    <location>
        <begin position="39"/>
        <end position="70"/>
    </location>
</feature>
<feature type="domain" description="Smr" evidence="2">
    <location>
        <begin position="114"/>
        <end position="197"/>
    </location>
</feature>
<dbReference type="InterPro" id="IPR036063">
    <property type="entry name" value="Smr_dom_sf"/>
</dbReference>
<sequence length="211" mass="22673">MTTRTPPPPDRRGRAGKALISDSDLRLWQEVTRSATPLPGRPPPASAAPPPAPAPAPATSPDAAPPPSPTPTAARPAAPPRAPSREIRPGDGAGIDRRTHDRFRRGRMAIEGRLDLHGMTRERAHQALSVFLHRAYERGARCVLVVTGKGTGREGSGVLRRDVPHWLNQGTLRGLVLSFTHAQIRDGGEGALYVLLRRRRDRGPAGGGRAR</sequence>
<dbReference type="AlphaFoldDB" id="A0A7W6S0C5"/>
<evidence type="ECO:0000313" key="4">
    <source>
        <dbReference type="Proteomes" id="UP000555728"/>
    </source>
</evidence>
<gene>
    <name evidence="3" type="ORF">GGD88_002267</name>
</gene>
<dbReference type="Gene3D" id="3.30.1370.110">
    <property type="match status" value="1"/>
</dbReference>
<dbReference type="RefSeq" id="WP_184435461.1">
    <property type="nucleotide sequence ID" value="NZ_JACIGI010000017.1"/>
</dbReference>
<evidence type="ECO:0000256" key="1">
    <source>
        <dbReference type="SAM" id="MobiDB-lite"/>
    </source>
</evidence>
<dbReference type="Proteomes" id="UP000555728">
    <property type="component" value="Unassembled WGS sequence"/>
</dbReference>
<dbReference type="PROSITE" id="PS50828">
    <property type="entry name" value="SMR"/>
    <property type="match status" value="1"/>
</dbReference>
<dbReference type="EMBL" id="JACIGI010000017">
    <property type="protein sequence ID" value="MBB4286535.1"/>
    <property type="molecule type" value="Genomic_DNA"/>
</dbReference>
<name>A0A7W6S0C5_9PROT</name>
<dbReference type="Pfam" id="PF01713">
    <property type="entry name" value="Smr"/>
    <property type="match status" value="1"/>
</dbReference>
<proteinExistence type="predicted"/>
<accession>A0A7W6S0C5</accession>
<evidence type="ECO:0000259" key="2">
    <source>
        <dbReference type="PROSITE" id="PS50828"/>
    </source>
</evidence>
<dbReference type="SUPFAM" id="SSF160443">
    <property type="entry name" value="SMR domain-like"/>
    <property type="match status" value="1"/>
</dbReference>
<evidence type="ECO:0000313" key="3">
    <source>
        <dbReference type="EMBL" id="MBB4286535.1"/>
    </source>
</evidence>